<dbReference type="Proteomes" id="UP001530315">
    <property type="component" value="Unassembled WGS sequence"/>
</dbReference>
<reference evidence="3 4" key="1">
    <citation type="submission" date="2024-10" db="EMBL/GenBank/DDBJ databases">
        <title>Updated reference genomes for cyclostephanoid diatoms.</title>
        <authorList>
            <person name="Roberts W.R."/>
            <person name="Alverson A.J."/>
        </authorList>
    </citation>
    <scope>NUCLEOTIDE SEQUENCE [LARGE SCALE GENOMIC DNA]</scope>
    <source>
        <strain evidence="3 4">AJA276-08</strain>
    </source>
</reference>
<evidence type="ECO:0000256" key="1">
    <source>
        <dbReference type="SAM" id="MobiDB-lite"/>
    </source>
</evidence>
<organism evidence="3 4">
    <name type="scientific">Stephanodiscus triporus</name>
    <dbReference type="NCBI Taxonomy" id="2934178"/>
    <lineage>
        <taxon>Eukaryota</taxon>
        <taxon>Sar</taxon>
        <taxon>Stramenopiles</taxon>
        <taxon>Ochrophyta</taxon>
        <taxon>Bacillariophyta</taxon>
        <taxon>Coscinodiscophyceae</taxon>
        <taxon>Thalassiosirophycidae</taxon>
        <taxon>Stephanodiscales</taxon>
        <taxon>Stephanodiscaceae</taxon>
        <taxon>Stephanodiscus</taxon>
    </lineage>
</organism>
<feature type="compositionally biased region" description="Low complexity" evidence="1">
    <location>
        <begin position="44"/>
        <end position="56"/>
    </location>
</feature>
<keyword evidence="2" id="KW-0732">Signal</keyword>
<keyword evidence="4" id="KW-1185">Reference proteome</keyword>
<feature type="region of interest" description="Disordered" evidence="1">
    <location>
        <begin position="36"/>
        <end position="57"/>
    </location>
</feature>
<comment type="caution">
    <text evidence="3">The sequence shown here is derived from an EMBL/GenBank/DDBJ whole genome shotgun (WGS) entry which is preliminary data.</text>
</comment>
<sequence length="216" mass="23655">MMKNQYILLISSLFGTLGAPFQHSYNGIHHDLPTTRPLPVTAMSSSDSPGDDGSLSEFDVSKEETLLRVNFSFDDDEGSSALAAVERYTKSFPFAAVLPVQPLTYLPVKLPDGNPALRVSFLRKKTAEKGSVDGGILFSSCLVSEEDCDEDGVLENYKKRIQLTAWRISKGQTVSKSFSEKQILLAFVKGLSEGRGAEVLTEGGNVQVDSVFHLWM</sequence>
<gene>
    <name evidence="3" type="ORF">ACHAW5_001166</name>
</gene>
<protein>
    <submittedName>
        <fullName evidence="3">Uncharacterized protein</fullName>
    </submittedName>
</protein>
<evidence type="ECO:0000313" key="4">
    <source>
        <dbReference type="Proteomes" id="UP001530315"/>
    </source>
</evidence>
<name>A0ABD3MS43_9STRA</name>
<dbReference type="AlphaFoldDB" id="A0ABD3MS43"/>
<accession>A0ABD3MS43</accession>
<evidence type="ECO:0000313" key="3">
    <source>
        <dbReference type="EMBL" id="KAL3766497.1"/>
    </source>
</evidence>
<dbReference type="EMBL" id="JALLAZ020001729">
    <property type="protein sequence ID" value="KAL3766497.1"/>
    <property type="molecule type" value="Genomic_DNA"/>
</dbReference>
<feature type="signal peptide" evidence="2">
    <location>
        <begin position="1"/>
        <end position="18"/>
    </location>
</feature>
<feature type="chain" id="PRO_5044830123" evidence="2">
    <location>
        <begin position="19"/>
        <end position="216"/>
    </location>
</feature>
<evidence type="ECO:0000256" key="2">
    <source>
        <dbReference type="SAM" id="SignalP"/>
    </source>
</evidence>
<proteinExistence type="predicted"/>